<evidence type="ECO:0000259" key="19">
    <source>
        <dbReference type="PROSITE" id="PS51855"/>
    </source>
</evidence>
<comment type="caution">
    <text evidence="21">The sequence shown here is derived from an EMBL/GenBank/DDBJ whole genome shotgun (WGS) entry which is preliminary data.</text>
</comment>
<feature type="binding site" evidence="17">
    <location>
        <position position="819"/>
    </location>
    <ligand>
        <name>ATP</name>
        <dbReference type="ChEBI" id="CHEBI:30616"/>
        <label>2</label>
    </ligand>
</feature>
<dbReference type="AlphaFoldDB" id="A0A1V4ETD9"/>
<dbReference type="PROSITE" id="PS00867">
    <property type="entry name" value="CPSASE_2"/>
    <property type="match status" value="2"/>
</dbReference>
<dbReference type="Gene3D" id="3.40.50.20">
    <property type="match status" value="2"/>
</dbReference>
<dbReference type="EMBL" id="LSUQ01000014">
    <property type="protein sequence ID" value="OAG94167.1"/>
    <property type="molecule type" value="Genomic_DNA"/>
</dbReference>
<dbReference type="NCBIfam" id="NF003671">
    <property type="entry name" value="PRK05294.1"/>
    <property type="match status" value="1"/>
</dbReference>
<dbReference type="Proteomes" id="UP000077421">
    <property type="component" value="Unassembled WGS sequence"/>
</dbReference>
<evidence type="ECO:0000256" key="14">
    <source>
        <dbReference type="ARBA" id="ARBA00047359"/>
    </source>
</evidence>
<feature type="binding site" evidence="17">
    <location>
        <position position="831"/>
    </location>
    <ligand>
        <name>Mg(2+)</name>
        <dbReference type="ChEBI" id="CHEBI:18420"/>
        <label>4</label>
    </ligand>
</feature>
<feature type="binding site" evidence="17">
    <location>
        <position position="833"/>
    </location>
    <ligand>
        <name>Mg(2+)</name>
        <dbReference type="ChEBI" id="CHEBI:18420"/>
        <label>4</label>
    </ligand>
</feature>
<dbReference type="GO" id="GO:0006526">
    <property type="term" value="P:L-arginine biosynthetic process"/>
    <property type="evidence" value="ECO:0007669"/>
    <property type="project" value="UniProtKB-UniRule"/>
</dbReference>
<feature type="binding site" evidence="17">
    <location>
        <position position="298"/>
    </location>
    <ligand>
        <name>Mg(2+)</name>
        <dbReference type="ChEBI" id="CHEBI:18420"/>
        <label>2</label>
    </ligand>
</feature>
<dbReference type="SMART" id="SM00851">
    <property type="entry name" value="MGS"/>
    <property type="match status" value="1"/>
</dbReference>
<dbReference type="GO" id="GO:0004088">
    <property type="term" value="F:carbamoyl-phosphate synthase (glutamine-hydrolyzing) activity"/>
    <property type="evidence" value="ECO:0007669"/>
    <property type="project" value="UniProtKB-UniRule"/>
</dbReference>
<feature type="binding site" evidence="17">
    <location>
        <position position="706"/>
    </location>
    <ligand>
        <name>ATP</name>
        <dbReference type="ChEBI" id="CHEBI:30616"/>
        <label>2</label>
    </ligand>
</feature>
<feature type="binding site" evidence="17">
    <location>
        <position position="831"/>
    </location>
    <ligand>
        <name>Mg(2+)</name>
        <dbReference type="ChEBI" id="CHEBI:18420"/>
        <label>3</label>
    </ligand>
</feature>
<feature type="binding site" evidence="17">
    <location>
        <position position="777"/>
    </location>
    <ligand>
        <name>ATP</name>
        <dbReference type="ChEBI" id="CHEBI:30616"/>
        <label>2</label>
    </ligand>
</feature>
<evidence type="ECO:0000313" key="20">
    <source>
        <dbReference type="EMBL" id="OAG94167.1"/>
    </source>
</evidence>
<dbReference type="EC" id="6.3.5.5" evidence="17"/>
<proteinExistence type="inferred from homology"/>
<dbReference type="InterPro" id="IPR005483">
    <property type="entry name" value="CPSase_dom"/>
</dbReference>
<keyword evidence="8 17" id="KW-0677">Repeat</keyword>
<dbReference type="UniPathway" id="UPA00068">
    <property type="reaction ID" value="UER00171"/>
</dbReference>
<sequence>MPKLDGIQTVLVIGSGPIVIGQAAEFDYAGTQACQALREEGVRVILVNSNPATIMTDPDMADRVYVEPLTVDFLAQIIRYERPDGVLATLGGQTGLNLAVALAEAGVLEQTGVKLLGTKLPSIKMAEDRAEFKALMQKLGEPIPDSQIVTTMGEASAFVERVGLPVIIRPAYTLGGTGGGIAATYEEFRALTELGLNLSPISQVLLERSIAGCKEVEYEVMRDGADNCIVICNMENFDPVGVHTGDSIVVAPSQTLSDTEYQMLRSASLRIIRALGIEGGCNIQFALDPHSLQYYVIEVNPRVSRSSALASKATGYPIAKMAAKIALGYTLNELMNPITGKTYASFEPALDYVVTKIPRWPFDKFASANRRLGTQMKATGEVMALGRSFEESLQKAVRSLEIGQDGLDSRAYAATKTGDLLARIAHADDERLFVLYELLTRGETPQTLHEITKIDCFFLDKLLHIAEMAERIAKMLDNETLYEAKRLGFTDAWIARLTGQDETKIYALRMAQKLRPVYKMVDTCAAEFEAVTPYFYSTYEQEDEVARGENRAVLVLGSGPIRIGQGIEFDYCSVHASLALRAQGYDAVVINNNPETVSTDFNMSDRLYFEPLHIEDVMHVIEREKPLGVIVQYGGQTAINLAKPLTERGIRILGTTVDDIDRAENRERFDEMLTKLSIERPQGVSVTSEQEAIVAAEKLAFPLLVRPSYVLGGRAMQIVDSVAELTRYMREAVSVSKDQPVLIDRYMLGTEVEVDAISDGETVVIPGIMEHVERSGVHSGDSIAVYPAQSLSSGVRERIALITIKIARELGVLGLVNIQFVIQDERVYVIEVNPRSSRTVPFLSKITRIPMVDVAMHAVMGGKLKDIGYETGLVREAQTVSVKVPVFSFAKLRDVDVELGPEMKSTGEVMGTDQSFPKALYKGLLAAGFRLPTQGALIATIADKDKEEALPILRGFAKLGFFIYATEGTANFLERYGIRAQLVNKLSAGQETSLLDLIRSGEATMVINTLTRGRAPERDGFRIRREAVENAIPCLTSLDTARAVYEVLTSIRFQTEPLALPIQGGGANGSTARA</sequence>
<comment type="similarity">
    <text evidence="3 17">Belongs to the CarB family.</text>
</comment>
<feature type="binding site" evidence="17">
    <location>
        <position position="300"/>
    </location>
    <ligand>
        <name>Mn(2+)</name>
        <dbReference type="ChEBI" id="CHEBI:29035"/>
        <label>2</label>
    </ligand>
</feature>
<dbReference type="FunFam" id="3.30.470.20:FF:000001">
    <property type="entry name" value="Carbamoyl-phosphate synthase large chain"/>
    <property type="match status" value="1"/>
</dbReference>
<feature type="binding site" evidence="17">
    <location>
        <position position="778"/>
    </location>
    <ligand>
        <name>ATP</name>
        <dbReference type="ChEBI" id="CHEBI:30616"/>
        <label>2</label>
    </ligand>
</feature>
<gene>
    <name evidence="17" type="primary">carB</name>
    <name evidence="20" type="ORF">AYW79_06540</name>
    <name evidence="21" type="ORF">B2M26_07740</name>
</gene>
<evidence type="ECO:0000256" key="13">
    <source>
        <dbReference type="ARBA" id="ARBA00023211"/>
    </source>
</evidence>
<feature type="binding site" evidence="17">
    <location>
        <position position="831"/>
    </location>
    <ligand>
        <name>Mn(2+)</name>
        <dbReference type="ChEBI" id="CHEBI:29035"/>
        <label>3</label>
    </ligand>
</feature>
<comment type="cofactor">
    <cofactor evidence="1">
        <name>Mn(2+)</name>
        <dbReference type="ChEBI" id="CHEBI:29035"/>
    </cofactor>
</comment>
<dbReference type="SUPFAM" id="SSF52335">
    <property type="entry name" value="Methylglyoxal synthase-like"/>
    <property type="match status" value="1"/>
</dbReference>
<dbReference type="InterPro" id="IPR058047">
    <property type="entry name" value="CPSase_preATP-grasp"/>
</dbReference>
<evidence type="ECO:0000256" key="7">
    <source>
        <dbReference type="ARBA" id="ARBA00022723"/>
    </source>
</evidence>
<dbReference type="Gene3D" id="3.30.470.20">
    <property type="entry name" value="ATP-grasp fold, B domain"/>
    <property type="match status" value="2"/>
</dbReference>
<dbReference type="NCBIfam" id="NF009455">
    <property type="entry name" value="PRK12815.1"/>
    <property type="match status" value="1"/>
</dbReference>
<dbReference type="FunFam" id="3.30.470.20:FF:000026">
    <property type="entry name" value="Carbamoyl-phosphate synthase large chain"/>
    <property type="match status" value="1"/>
</dbReference>
<keyword evidence="10 17" id="KW-0067">ATP-binding</keyword>
<dbReference type="HAMAP" id="MF_01210_A">
    <property type="entry name" value="CPSase_L_chain_A"/>
    <property type="match status" value="1"/>
</dbReference>
<feature type="binding site" evidence="17">
    <location>
        <position position="242"/>
    </location>
    <ligand>
        <name>ATP</name>
        <dbReference type="ChEBI" id="CHEBI:30616"/>
        <label>1</label>
    </ligand>
</feature>
<keyword evidence="5 17" id="KW-0436">Ligase</keyword>
<evidence type="ECO:0000313" key="22">
    <source>
        <dbReference type="Proteomes" id="UP000077421"/>
    </source>
</evidence>
<feature type="region of interest" description="Carbamoyl phosphate synthetic domain" evidence="17">
    <location>
        <begin position="546"/>
        <end position="928"/>
    </location>
</feature>
<feature type="binding site" evidence="17">
    <location>
        <position position="215"/>
    </location>
    <ligand>
        <name>ATP</name>
        <dbReference type="ChEBI" id="CHEBI:30616"/>
        <label>1</label>
    </ligand>
</feature>
<dbReference type="PROSITE" id="PS51855">
    <property type="entry name" value="MGS"/>
    <property type="match status" value="1"/>
</dbReference>
<feature type="binding site" evidence="17">
    <location>
        <position position="776"/>
    </location>
    <ligand>
        <name>ATP</name>
        <dbReference type="ChEBI" id="CHEBI:30616"/>
        <label>2</label>
    </ligand>
</feature>
<protein>
    <recommendedName>
        <fullName evidence="17">Carbamoyl phosphate synthase large chain</fullName>
        <ecNumber evidence="17">6.3.4.16</ecNumber>
        <ecNumber evidence="17">6.3.5.5</ecNumber>
    </recommendedName>
    <alternativeName>
        <fullName evidence="17">Carbamoyl phosphate synthetase ammonia chain</fullName>
    </alternativeName>
</protein>
<dbReference type="PRINTS" id="PR00098">
    <property type="entry name" value="CPSASE"/>
</dbReference>
<dbReference type="SUPFAM" id="SSF52440">
    <property type="entry name" value="PreATP-grasp domain"/>
    <property type="match status" value="2"/>
</dbReference>
<evidence type="ECO:0000256" key="10">
    <source>
        <dbReference type="ARBA" id="ARBA00022840"/>
    </source>
</evidence>
<feature type="region of interest" description="Carboxyphosphate synthetic domain" evidence="17">
    <location>
        <begin position="1"/>
        <end position="401"/>
    </location>
</feature>
<feature type="binding site" evidence="17">
    <location>
        <position position="779"/>
    </location>
    <ligand>
        <name>ATP</name>
        <dbReference type="ChEBI" id="CHEBI:30616"/>
        <label>2</label>
    </ligand>
</feature>
<comment type="catalytic activity">
    <reaction evidence="15 17">
        <text>hydrogencarbonate + L-glutamine + 2 ATP + H2O = carbamoyl phosphate + L-glutamate + 2 ADP + phosphate + 2 H(+)</text>
        <dbReference type="Rhea" id="RHEA:18633"/>
        <dbReference type="ChEBI" id="CHEBI:15377"/>
        <dbReference type="ChEBI" id="CHEBI:15378"/>
        <dbReference type="ChEBI" id="CHEBI:17544"/>
        <dbReference type="ChEBI" id="CHEBI:29985"/>
        <dbReference type="ChEBI" id="CHEBI:30616"/>
        <dbReference type="ChEBI" id="CHEBI:43474"/>
        <dbReference type="ChEBI" id="CHEBI:58228"/>
        <dbReference type="ChEBI" id="CHEBI:58359"/>
        <dbReference type="ChEBI" id="CHEBI:456216"/>
        <dbReference type="EC" id="6.3.5.5"/>
    </reaction>
</comment>
<keyword evidence="13" id="KW-0464">Manganese</keyword>
<feature type="domain" description="ATP-grasp" evidence="18">
    <location>
        <begin position="670"/>
        <end position="860"/>
    </location>
</feature>
<comment type="domain">
    <text evidence="17">The large subunit is composed of 2 ATP-grasp domains that are involved in binding the 2 ATP molecules needed for carbamoyl phosphate synthesis. The N-terminal ATP-grasp domain (referred to as the carboxyphosphate synthetic component) catalyzes the ATP-dependent phosphorylation of hydrogencarbonate to carboxyphosphate and the subsequent nucleophilic attack by ammonia to form a carbamate intermediate. The C-terminal ATP-grasp domain (referred to as the carbamoyl phosphate synthetic component) then catalyzes the phosphorylation of carbamate with the second ATP to form the end product carbamoyl phosphate. The reactive and unstable enzyme intermediates are sequentially channeled from one active site to the next through the interior of the protein over a distance of at least 96 A.</text>
</comment>
<feature type="binding site" evidence="17">
    <location>
        <position position="210"/>
    </location>
    <ligand>
        <name>ATP</name>
        <dbReference type="ChEBI" id="CHEBI:30616"/>
        <label>1</label>
    </ligand>
</feature>
<dbReference type="GO" id="GO:0005524">
    <property type="term" value="F:ATP binding"/>
    <property type="evidence" value="ECO:0007669"/>
    <property type="project" value="UniProtKB-UniRule"/>
</dbReference>
<dbReference type="SMART" id="SM01096">
    <property type="entry name" value="CPSase_L_D3"/>
    <property type="match status" value="1"/>
</dbReference>
<dbReference type="Gene3D" id="3.30.1490.20">
    <property type="entry name" value="ATP-grasp fold, A domain"/>
    <property type="match status" value="1"/>
</dbReference>
<comment type="caution">
    <text evidence="17">Lacks conserved residue(s) required for the propagation of feature annotation.</text>
</comment>
<dbReference type="InterPro" id="IPR006275">
    <property type="entry name" value="CPSase_lsu"/>
</dbReference>
<dbReference type="Pfam" id="PF02787">
    <property type="entry name" value="CPSase_L_D3"/>
    <property type="match status" value="1"/>
</dbReference>
<feature type="binding site" evidence="17">
    <location>
        <position position="745"/>
    </location>
    <ligand>
        <name>ATP</name>
        <dbReference type="ChEBI" id="CHEBI:30616"/>
        <label>2</label>
    </ligand>
</feature>
<dbReference type="FunFam" id="3.30.1490.20:FF:000001">
    <property type="entry name" value="Carbamoyl-phosphate synthase large chain"/>
    <property type="match status" value="1"/>
</dbReference>
<evidence type="ECO:0000256" key="8">
    <source>
        <dbReference type="ARBA" id="ARBA00022737"/>
    </source>
</evidence>
<feature type="domain" description="ATP-grasp" evidence="18">
    <location>
        <begin position="133"/>
        <end position="327"/>
    </location>
</feature>
<keyword evidence="9 17" id="KW-0547">Nucleotide-binding</keyword>
<evidence type="ECO:0000256" key="15">
    <source>
        <dbReference type="ARBA" id="ARBA00048816"/>
    </source>
</evidence>
<dbReference type="Proteomes" id="UP000190229">
    <property type="component" value="Unassembled WGS sequence"/>
</dbReference>
<dbReference type="Pfam" id="PF02142">
    <property type="entry name" value="MGS"/>
    <property type="match status" value="1"/>
</dbReference>
<evidence type="ECO:0000256" key="5">
    <source>
        <dbReference type="ARBA" id="ARBA00022598"/>
    </source>
</evidence>
<dbReference type="SUPFAM" id="SSF56059">
    <property type="entry name" value="Glutathione synthetase ATP-binding domain-like"/>
    <property type="match status" value="2"/>
</dbReference>
<evidence type="ECO:0000256" key="3">
    <source>
        <dbReference type="ARBA" id="ARBA00009799"/>
    </source>
</evidence>
<dbReference type="FunFam" id="1.10.1030.10:FF:000002">
    <property type="entry name" value="Carbamoyl-phosphate synthase large chain"/>
    <property type="match status" value="1"/>
</dbReference>
<feature type="binding site" evidence="17">
    <location>
        <position position="831"/>
    </location>
    <ligand>
        <name>Mn(2+)</name>
        <dbReference type="ChEBI" id="CHEBI:29035"/>
        <label>4</label>
    </ligand>
</feature>
<feature type="binding site" evidence="17">
    <location>
        <position position="284"/>
    </location>
    <ligand>
        <name>Mg(2+)</name>
        <dbReference type="ChEBI" id="CHEBI:18420"/>
        <label>1</label>
    </ligand>
</feature>
<dbReference type="InterPro" id="IPR005479">
    <property type="entry name" value="CPAse_ATP-bd"/>
</dbReference>
<dbReference type="InterPro" id="IPR036914">
    <property type="entry name" value="MGS-like_dom_sf"/>
</dbReference>
<dbReference type="GO" id="GO:0005737">
    <property type="term" value="C:cytoplasm"/>
    <property type="evidence" value="ECO:0007669"/>
    <property type="project" value="TreeGrafter"/>
</dbReference>
<keyword evidence="4 17" id="KW-0055">Arginine biosynthesis</keyword>
<evidence type="ECO:0000259" key="18">
    <source>
        <dbReference type="PROSITE" id="PS50975"/>
    </source>
</evidence>
<feature type="binding site" evidence="17">
    <location>
        <position position="284"/>
    </location>
    <ligand>
        <name>ATP</name>
        <dbReference type="ChEBI" id="CHEBI:30616"/>
        <label>1</label>
    </ligand>
</feature>
<feature type="binding site" evidence="17">
    <location>
        <position position="129"/>
    </location>
    <ligand>
        <name>ATP</name>
        <dbReference type="ChEBI" id="CHEBI:30616"/>
        <label>1</label>
    </ligand>
</feature>
<dbReference type="HAMAP" id="MF_01210_B">
    <property type="entry name" value="CPSase_L_chain_B"/>
    <property type="match status" value="1"/>
</dbReference>
<dbReference type="EC" id="6.3.4.16" evidence="17"/>
<evidence type="ECO:0000256" key="4">
    <source>
        <dbReference type="ARBA" id="ARBA00022571"/>
    </source>
</evidence>
<feature type="binding site" evidence="17">
    <location>
        <position position="169"/>
    </location>
    <ligand>
        <name>ATP</name>
        <dbReference type="ChEBI" id="CHEBI:30616"/>
        <label>1</label>
    </ligand>
</feature>
<dbReference type="InterPro" id="IPR013815">
    <property type="entry name" value="ATP_grasp_subdomain_1"/>
</dbReference>
<dbReference type="Pfam" id="PF02786">
    <property type="entry name" value="CPSase_L_D2"/>
    <property type="match status" value="2"/>
</dbReference>
<name>A0A1V4ETD9_9BACL</name>
<feature type="binding site" evidence="17">
    <location>
        <position position="298"/>
    </location>
    <ligand>
        <name>Mg(2+)</name>
        <dbReference type="ChEBI" id="CHEBI:18420"/>
        <label>1</label>
    </ligand>
</feature>
<dbReference type="PANTHER" id="PTHR11405:SF53">
    <property type="entry name" value="CARBAMOYL-PHOSPHATE SYNTHASE [AMMONIA], MITOCHONDRIAL"/>
    <property type="match status" value="1"/>
</dbReference>
<dbReference type="GO" id="GO:0004087">
    <property type="term" value="F:carbamoyl-phosphate synthase (ammonia) activity"/>
    <property type="evidence" value="ECO:0007669"/>
    <property type="project" value="UniProtKB-EC"/>
</dbReference>
<dbReference type="PROSITE" id="PS00866">
    <property type="entry name" value="CPSASE_1"/>
    <property type="match status" value="1"/>
</dbReference>
<feature type="binding site" evidence="17">
    <location>
        <position position="298"/>
    </location>
    <ligand>
        <name>Mn(2+)</name>
        <dbReference type="ChEBI" id="CHEBI:29035"/>
        <label>2</label>
    </ligand>
</feature>
<evidence type="ECO:0000256" key="12">
    <source>
        <dbReference type="ARBA" id="ARBA00022975"/>
    </source>
</evidence>
<reference evidence="21 23" key="2">
    <citation type="submission" date="2017-02" db="EMBL/GenBank/DDBJ databases">
        <title>Draft genome of Acidibacillus ferrooxidans Huett2.</title>
        <authorList>
            <person name="Schopf S."/>
        </authorList>
    </citation>
    <scope>NUCLEOTIDE SEQUENCE [LARGE SCALE GENOMIC DNA]</scope>
    <source>
        <strain evidence="21 23">Huett2</strain>
    </source>
</reference>
<feature type="binding site" evidence="17">
    <location>
        <position position="833"/>
    </location>
    <ligand>
        <name>Mn(2+)</name>
        <dbReference type="ChEBI" id="CHEBI:29035"/>
        <label>4</label>
    </ligand>
</feature>
<feature type="binding site" evidence="17">
    <location>
        <position position="243"/>
    </location>
    <ligand>
        <name>ATP</name>
        <dbReference type="ChEBI" id="CHEBI:30616"/>
        <label>1</label>
    </ligand>
</feature>
<feature type="binding site" evidence="17">
    <location>
        <position position="819"/>
    </location>
    <ligand>
        <name>Mg(2+)</name>
        <dbReference type="ChEBI" id="CHEBI:18420"/>
        <label>3</label>
    </ligand>
</feature>
<dbReference type="GO" id="GO:0046872">
    <property type="term" value="F:metal ion binding"/>
    <property type="evidence" value="ECO:0007669"/>
    <property type="project" value="UniProtKB-KW"/>
</dbReference>
<dbReference type="SUPFAM" id="SSF48108">
    <property type="entry name" value="Carbamoyl phosphate synthetase, large subunit connection domain"/>
    <property type="match status" value="1"/>
</dbReference>
<feature type="domain" description="MGS-like" evidence="19">
    <location>
        <begin position="929"/>
        <end position="1074"/>
    </location>
</feature>
<evidence type="ECO:0000256" key="16">
    <source>
        <dbReference type="ARBA" id="ARBA00060037"/>
    </source>
</evidence>
<dbReference type="RefSeq" id="WP_067563475.1">
    <property type="nucleotide sequence ID" value="NZ_LSUQ01000014.1"/>
</dbReference>
<evidence type="ECO:0000256" key="17">
    <source>
        <dbReference type="HAMAP-Rule" id="MF_01210"/>
    </source>
</evidence>
<feature type="binding site" evidence="17">
    <location>
        <position position="208"/>
    </location>
    <ligand>
        <name>ATP</name>
        <dbReference type="ChEBI" id="CHEBI:30616"/>
        <label>1</label>
    </ligand>
</feature>
<evidence type="ECO:0000256" key="11">
    <source>
        <dbReference type="ARBA" id="ARBA00022842"/>
    </source>
</evidence>
<evidence type="ECO:0000256" key="2">
    <source>
        <dbReference type="ARBA" id="ARBA00005077"/>
    </source>
</evidence>
<keyword evidence="7" id="KW-0479">Metal-binding</keyword>
<dbReference type="InterPro" id="IPR011607">
    <property type="entry name" value="MGS-like_dom"/>
</dbReference>
<feature type="binding site" evidence="17">
    <location>
        <position position="751"/>
    </location>
    <ligand>
        <name>ATP</name>
        <dbReference type="ChEBI" id="CHEBI:30616"/>
        <label>2</label>
    </ligand>
</feature>
<keyword evidence="12 17" id="KW-0665">Pyrimidine biosynthesis</keyword>
<accession>A0A1V4ETD9</accession>
<feature type="binding site" evidence="17">
    <location>
        <position position="284"/>
    </location>
    <ligand>
        <name>Mn(2+)</name>
        <dbReference type="ChEBI" id="CHEBI:29035"/>
        <label>1</label>
    </ligand>
</feature>
<dbReference type="Gene3D" id="1.10.1030.10">
    <property type="entry name" value="Carbamoyl-phosphate synthetase, large subunit oligomerisation domain"/>
    <property type="match status" value="1"/>
</dbReference>
<comment type="catalytic activity">
    <reaction evidence="14 17">
        <text>hydrogencarbonate + NH4(+) + 2 ATP = carbamoyl phosphate + 2 ADP + phosphate + 2 H(+)</text>
        <dbReference type="Rhea" id="RHEA:18029"/>
        <dbReference type="ChEBI" id="CHEBI:15378"/>
        <dbReference type="ChEBI" id="CHEBI:17544"/>
        <dbReference type="ChEBI" id="CHEBI:28938"/>
        <dbReference type="ChEBI" id="CHEBI:30616"/>
        <dbReference type="ChEBI" id="CHEBI:43474"/>
        <dbReference type="ChEBI" id="CHEBI:58228"/>
        <dbReference type="ChEBI" id="CHEBI:456216"/>
        <dbReference type="EC" id="6.3.4.16"/>
    </reaction>
</comment>
<dbReference type="InterPro" id="IPR005480">
    <property type="entry name" value="CPSase_lsu_oligo"/>
</dbReference>
<dbReference type="InterPro" id="IPR016185">
    <property type="entry name" value="PreATP-grasp_dom_sf"/>
</dbReference>
<dbReference type="PANTHER" id="PTHR11405">
    <property type="entry name" value="CARBAMOYLTRANSFERASE FAMILY MEMBER"/>
    <property type="match status" value="1"/>
</dbReference>
<dbReference type="FunFam" id="3.40.50.20:FF:000002">
    <property type="entry name" value="Carbamoyl-phosphate synthase large chain"/>
    <property type="match status" value="1"/>
</dbReference>
<dbReference type="CDD" id="cd01424">
    <property type="entry name" value="MGS_CPS_II"/>
    <property type="match status" value="1"/>
</dbReference>
<evidence type="ECO:0000256" key="9">
    <source>
        <dbReference type="ARBA" id="ARBA00022741"/>
    </source>
</evidence>
<comment type="cofactor">
    <cofactor evidence="17">
        <name>Mg(2+)</name>
        <dbReference type="ChEBI" id="CHEBI:18420"/>
    </cofactor>
    <cofactor evidence="17">
        <name>Mn(2+)</name>
        <dbReference type="ChEBI" id="CHEBI:29035"/>
    </cofactor>
    <text evidence="17">Binds 4 Mg(2+) or Mn(2+) ions per subunit.</text>
</comment>
<keyword evidence="6 17" id="KW-0028">Amino-acid biosynthesis</keyword>
<dbReference type="NCBIfam" id="TIGR01369">
    <property type="entry name" value="CPSaseII_lrg"/>
    <property type="match status" value="1"/>
</dbReference>
<feature type="binding site" evidence="17">
    <location>
        <position position="300"/>
    </location>
    <ligand>
        <name>Mg(2+)</name>
        <dbReference type="ChEBI" id="CHEBI:18420"/>
        <label>2</label>
    </ligand>
</feature>
<organism evidence="21 23">
    <name type="scientific">Ferroacidibacillus organovorans</name>
    <dbReference type="NCBI Taxonomy" id="1765683"/>
    <lineage>
        <taxon>Bacteria</taxon>
        <taxon>Bacillati</taxon>
        <taxon>Bacillota</taxon>
        <taxon>Bacilli</taxon>
        <taxon>Bacillales</taxon>
        <taxon>Alicyclobacillaceae</taxon>
        <taxon>Ferroacidibacillus</taxon>
    </lineage>
</organism>
<feature type="binding site" evidence="17">
    <location>
        <position position="298"/>
    </location>
    <ligand>
        <name>Mn(2+)</name>
        <dbReference type="ChEBI" id="CHEBI:29035"/>
        <label>1</label>
    </ligand>
</feature>
<reference evidence="20 22" key="1">
    <citation type="submission" date="2016-02" db="EMBL/GenBank/DDBJ databases">
        <title>Draft genome sequence of Acidibacillus ferrooxidans SLC66.</title>
        <authorList>
            <person name="Oliveira G."/>
            <person name="Nancucheo I."/>
            <person name="Dall'Agnol H."/>
            <person name="Johnson B."/>
            <person name="Oliveira R."/>
            <person name="Nunes G.L."/>
            <person name="Tzotzos G."/>
            <person name="Orellana S.C."/>
            <person name="Salim A.C."/>
            <person name="Araujo F.M."/>
        </authorList>
    </citation>
    <scope>NUCLEOTIDE SEQUENCE [LARGE SCALE GENOMIC DNA]</scope>
    <source>
        <strain evidence="20 22">SLC66</strain>
    </source>
</reference>
<comment type="pathway">
    <text evidence="2 17">Amino-acid biosynthesis; L-arginine biosynthesis; carbamoyl phosphate from bicarbonate: step 1/1.</text>
</comment>
<dbReference type="UniPathway" id="UPA00070">
    <property type="reaction ID" value="UER00115"/>
</dbReference>
<evidence type="ECO:0000313" key="23">
    <source>
        <dbReference type="Proteomes" id="UP000190229"/>
    </source>
</evidence>
<dbReference type="InterPro" id="IPR033937">
    <property type="entry name" value="MGS_CPS_CarB"/>
</dbReference>
<feature type="binding site" evidence="17">
    <location>
        <position position="831"/>
    </location>
    <ligand>
        <name>ATP</name>
        <dbReference type="ChEBI" id="CHEBI:30616"/>
        <label>2</label>
    </ligand>
</feature>
<dbReference type="Gene3D" id="3.40.50.1380">
    <property type="entry name" value="Methylglyoxal synthase-like domain"/>
    <property type="match status" value="1"/>
</dbReference>
<feature type="binding site" evidence="17">
    <location>
        <position position="241"/>
    </location>
    <ligand>
        <name>ATP</name>
        <dbReference type="ChEBI" id="CHEBI:30616"/>
        <label>1</label>
    </ligand>
</feature>
<comment type="function">
    <text evidence="16">Small subunit of the glutamine-dependent carbamoyl phosphate synthetase (CPSase). CPSase catalyzes the formation of carbamoyl phosphate from the ammonia moiety of glutamine, carbonate, and phosphate donated by ATP, constituting the first step of the biosynthetic pathway leading to pyrimidine nucleotides. The large subunit (synthetase) binds the substrates ammonia (free or transferred from glutamine from the small subunit), hydrogencarbonate and ATP and carries out an ATP-coupled ligase reaction, activating hydrogencarbonate by forming carboxy phosphate which reacts with ammonia to form carbamoyl phosphate.</text>
</comment>
<dbReference type="InterPro" id="IPR011761">
    <property type="entry name" value="ATP-grasp"/>
</dbReference>
<feature type="binding site" evidence="17">
    <location>
        <position position="298"/>
    </location>
    <ligand>
        <name>ATP</name>
        <dbReference type="ChEBI" id="CHEBI:30616"/>
        <label>1</label>
    </ligand>
</feature>
<comment type="subunit">
    <text evidence="17">Composed of two chains; the small (or glutamine) chain promotes the hydrolysis of glutamine to ammonia, which is used by the large (or ammonia) chain to synthesize carbamoyl phosphate. Tetramer of heterodimers (alpha,beta)4.</text>
</comment>
<dbReference type="GO" id="GO:0044205">
    <property type="term" value="P:'de novo' UMP biosynthetic process"/>
    <property type="evidence" value="ECO:0007669"/>
    <property type="project" value="UniProtKB-UniRule"/>
</dbReference>
<dbReference type="GO" id="GO:0006541">
    <property type="term" value="P:glutamine metabolic process"/>
    <property type="evidence" value="ECO:0007669"/>
    <property type="project" value="TreeGrafter"/>
</dbReference>
<feature type="binding site" evidence="17">
    <location>
        <position position="819"/>
    </location>
    <ligand>
        <name>Mn(2+)</name>
        <dbReference type="ChEBI" id="CHEBI:29035"/>
        <label>3</label>
    </ligand>
</feature>
<comment type="pathway">
    <text evidence="17">Pyrimidine metabolism; UMP biosynthesis via de novo pathway; (S)-dihydroorotate from bicarbonate: step 1/3.</text>
</comment>
<keyword evidence="23" id="KW-1185">Reference proteome</keyword>
<feature type="region of interest" description="Allosteric domain" evidence="17">
    <location>
        <begin position="929"/>
        <end position="1074"/>
    </location>
</feature>
<dbReference type="Pfam" id="PF25596">
    <property type="entry name" value="CPSase_L_D1"/>
    <property type="match status" value="2"/>
</dbReference>
<dbReference type="PROSITE" id="PS50975">
    <property type="entry name" value="ATP_GRASP"/>
    <property type="match status" value="2"/>
</dbReference>
<dbReference type="InterPro" id="IPR036897">
    <property type="entry name" value="CarbamoylP_synth_lsu_oligo_sf"/>
</dbReference>
<dbReference type="EMBL" id="MWPS01000021">
    <property type="protein sequence ID" value="OPG16197.1"/>
    <property type="molecule type" value="Genomic_DNA"/>
</dbReference>
<evidence type="ECO:0000256" key="6">
    <source>
        <dbReference type="ARBA" id="ARBA00022605"/>
    </source>
</evidence>
<comment type="function">
    <text evidence="17">Large subunit of the glutamine-dependent carbamoyl phosphate synthetase (CPSase). CPSase catalyzes the formation of carbamoyl phosphate from the ammonia moiety of glutamine, carbonate, and phosphate donated by ATP, constituting the first step of 2 biosynthetic pathways, one leading to arginine and/or urea and the other to pyrimidine nucleotides. The large subunit (synthetase) binds the substrates ammonia (free or transferred from glutamine from the small subunit), hydrogencarbonate and ATP and carries out an ATP-coupled ligase reaction, activating hydrogencarbonate by forming carboxy phosphate which reacts with ammonia to form carbamoyl phosphate.</text>
</comment>
<evidence type="ECO:0000256" key="1">
    <source>
        <dbReference type="ARBA" id="ARBA00001936"/>
    </source>
</evidence>
<feature type="binding site" evidence="17">
    <location>
        <position position="175"/>
    </location>
    <ligand>
        <name>ATP</name>
        <dbReference type="ChEBI" id="CHEBI:30616"/>
        <label>1</label>
    </ligand>
</feature>
<feature type="binding site" evidence="17">
    <location>
        <position position="176"/>
    </location>
    <ligand>
        <name>ATP</name>
        <dbReference type="ChEBI" id="CHEBI:30616"/>
        <label>1</label>
    </ligand>
</feature>
<keyword evidence="11" id="KW-0460">Magnesium</keyword>
<evidence type="ECO:0000313" key="21">
    <source>
        <dbReference type="EMBL" id="OPG16197.1"/>
    </source>
</evidence>
<dbReference type="FunFam" id="3.40.50.20:FF:000001">
    <property type="entry name" value="Carbamoyl-phosphate synthase large chain"/>
    <property type="match status" value="1"/>
</dbReference>